<dbReference type="EMBL" id="JBHLTC010000040">
    <property type="protein sequence ID" value="MFC0628867.1"/>
    <property type="molecule type" value="Genomic_DNA"/>
</dbReference>
<dbReference type="Proteomes" id="UP001589890">
    <property type="component" value="Unassembled WGS sequence"/>
</dbReference>
<dbReference type="InterPro" id="IPR058532">
    <property type="entry name" value="YjbR/MT2646/Rv2570-like"/>
</dbReference>
<protein>
    <submittedName>
        <fullName evidence="1">MmcQ/YjbR family DNA-binding protein</fullName>
    </submittedName>
</protein>
<gene>
    <name evidence="1" type="ORF">ACFFGN_32680</name>
</gene>
<evidence type="ECO:0000313" key="2">
    <source>
        <dbReference type="Proteomes" id="UP001589890"/>
    </source>
</evidence>
<dbReference type="GO" id="GO:0003677">
    <property type="term" value="F:DNA binding"/>
    <property type="evidence" value="ECO:0007669"/>
    <property type="project" value="UniProtKB-KW"/>
</dbReference>
<comment type="caution">
    <text evidence="1">The sequence shown here is derived from an EMBL/GenBank/DDBJ whole genome shotgun (WGS) entry which is preliminary data.</text>
</comment>
<sequence>MDEAAVRKVLLDLPEVTEHPGWAGQPVFKVRGKSFVYFSAEGDRASIKAFREEQEALVAENPEVYEPSWASGRFAWLSADFAAAEDQELRELLTEAWRLTAPKTLVKRLDAT</sequence>
<dbReference type="SUPFAM" id="SSF142906">
    <property type="entry name" value="YjbR-like"/>
    <property type="match status" value="1"/>
</dbReference>
<keyword evidence="1" id="KW-0238">DNA-binding</keyword>
<organism evidence="1 2">
    <name type="scientific">Kribbella deserti</name>
    <dbReference type="NCBI Taxonomy" id="1926257"/>
    <lineage>
        <taxon>Bacteria</taxon>
        <taxon>Bacillati</taxon>
        <taxon>Actinomycetota</taxon>
        <taxon>Actinomycetes</taxon>
        <taxon>Propionibacteriales</taxon>
        <taxon>Kribbellaceae</taxon>
        <taxon>Kribbella</taxon>
    </lineage>
</organism>
<accession>A0ABV6QZ54</accession>
<dbReference type="Gene3D" id="3.90.1150.30">
    <property type="match status" value="1"/>
</dbReference>
<dbReference type="InterPro" id="IPR038056">
    <property type="entry name" value="YjbR-like_sf"/>
</dbReference>
<keyword evidence="2" id="KW-1185">Reference proteome</keyword>
<evidence type="ECO:0000313" key="1">
    <source>
        <dbReference type="EMBL" id="MFC0628867.1"/>
    </source>
</evidence>
<name>A0ABV6QZ54_9ACTN</name>
<reference evidence="1 2" key="1">
    <citation type="submission" date="2024-09" db="EMBL/GenBank/DDBJ databases">
        <authorList>
            <person name="Sun Q."/>
            <person name="Mori K."/>
        </authorList>
    </citation>
    <scope>NUCLEOTIDE SEQUENCE [LARGE SCALE GENOMIC DNA]</scope>
    <source>
        <strain evidence="1 2">CGMCC 1.15906</strain>
    </source>
</reference>
<dbReference type="Pfam" id="PF04237">
    <property type="entry name" value="YjbR"/>
    <property type="match status" value="1"/>
</dbReference>
<dbReference type="RefSeq" id="WP_380055913.1">
    <property type="nucleotide sequence ID" value="NZ_JBHLTC010000040.1"/>
</dbReference>
<proteinExistence type="predicted"/>